<dbReference type="Pfam" id="PF02114">
    <property type="entry name" value="Phosducin"/>
    <property type="match status" value="1"/>
</dbReference>
<dbReference type="GO" id="GO:0008277">
    <property type="term" value="P:regulation of G protein-coupled receptor signaling pathway"/>
    <property type="evidence" value="ECO:0007669"/>
    <property type="project" value="InterPro"/>
</dbReference>
<comment type="similarity">
    <text evidence="5">Belongs to the phosducin family.</text>
</comment>
<evidence type="ECO:0000256" key="11">
    <source>
        <dbReference type="ARBA" id="ARBA00023273"/>
    </source>
</evidence>
<gene>
    <name evidence="17 18" type="primary">LOC116944817</name>
</gene>
<dbReference type="SUPFAM" id="SSF52833">
    <property type="entry name" value="Thioredoxin-like"/>
    <property type="match status" value="1"/>
</dbReference>
<evidence type="ECO:0000313" key="17">
    <source>
        <dbReference type="RefSeq" id="XP_032814461.1"/>
    </source>
</evidence>
<dbReference type="Gene3D" id="1.10.168.10">
    <property type="entry name" value="Phosducin, domain 2"/>
    <property type="match status" value="1"/>
</dbReference>
<evidence type="ECO:0000256" key="4">
    <source>
        <dbReference type="ARBA" id="ARBA00004514"/>
    </source>
</evidence>
<keyword evidence="9" id="KW-0969">Cilium</keyword>
<dbReference type="RefSeq" id="XP_032814463.1">
    <property type="nucleotide sequence ID" value="XM_032958572.1"/>
</dbReference>
<dbReference type="Gene3D" id="3.40.30.10">
    <property type="entry name" value="Glutaredoxin"/>
    <property type="match status" value="1"/>
</dbReference>
<evidence type="ECO:0000256" key="8">
    <source>
        <dbReference type="ARBA" id="ARBA00022606"/>
    </source>
</evidence>
<keyword evidence="16" id="KW-1185">Reference proteome</keyword>
<feature type="region of interest" description="Disordered" evidence="14">
    <location>
        <begin position="1"/>
        <end position="57"/>
    </location>
</feature>
<feature type="compositionally biased region" description="Basic and acidic residues" evidence="14">
    <location>
        <begin position="289"/>
        <end position="298"/>
    </location>
</feature>
<dbReference type="KEGG" id="pmrn:116944817"/>
<evidence type="ECO:0000256" key="5">
    <source>
        <dbReference type="ARBA" id="ARBA00009686"/>
    </source>
</evidence>
<feature type="domain" description="Phosducin" evidence="15">
    <location>
        <begin position="46"/>
        <end position="278"/>
    </location>
</feature>
<name>A0AAJ7WY83_PETMA</name>
<dbReference type="Proteomes" id="UP001318040">
    <property type="component" value="Chromosome 22"/>
</dbReference>
<evidence type="ECO:0000256" key="2">
    <source>
        <dbReference type="ARBA" id="ARBA00004437"/>
    </source>
</evidence>
<keyword evidence="12" id="KW-0844">Vision</keyword>
<dbReference type="PRINTS" id="PR00677">
    <property type="entry name" value="PHOSDUCIN"/>
</dbReference>
<proteinExistence type="inferred from homology"/>
<dbReference type="PANTHER" id="PTHR46052:SF3">
    <property type="entry name" value="PHOSDUCIN"/>
    <property type="match status" value="1"/>
</dbReference>
<dbReference type="RefSeq" id="XP_032814461.1">
    <property type="nucleotide sequence ID" value="XM_032958570.1"/>
</dbReference>
<keyword evidence="8" id="KW-0716">Sensory transduction</keyword>
<dbReference type="PANTHER" id="PTHR46052">
    <property type="entry name" value="PHOSDUCIN-LIKE PROTEIN"/>
    <property type="match status" value="1"/>
</dbReference>
<reference evidence="17 18" key="1">
    <citation type="submission" date="2025-04" db="UniProtKB">
        <authorList>
            <consortium name="RefSeq"/>
        </authorList>
    </citation>
    <scope>IDENTIFICATION</scope>
    <source>
        <tissue evidence="17 18">Sperm</tissue>
    </source>
</reference>
<organism evidence="16 17">
    <name type="scientific">Petromyzon marinus</name>
    <name type="common">Sea lamprey</name>
    <dbReference type="NCBI Taxonomy" id="7757"/>
    <lineage>
        <taxon>Eukaryota</taxon>
        <taxon>Metazoa</taxon>
        <taxon>Chordata</taxon>
        <taxon>Craniata</taxon>
        <taxon>Vertebrata</taxon>
        <taxon>Cyclostomata</taxon>
        <taxon>Hyperoartia</taxon>
        <taxon>Petromyzontiformes</taxon>
        <taxon>Petromyzontidae</taxon>
        <taxon>Petromyzon</taxon>
    </lineage>
</organism>
<dbReference type="GO" id="GO:0005829">
    <property type="term" value="C:cytosol"/>
    <property type="evidence" value="ECO:0007669"/>
    <property type="project" value="UniProtKB-SubCell"/>
</dbReference>
<sequence length="318" mass="35002">MASDAGEKANFYWSSGEEDEGTPGAEGHGLGDPADQGAPDALQVPEEDINLEGSAVHTGPKGVITDWRRYKVLESVEKEDDPADEKRKLMKQMSVSCRPLTAEERRRADIQEQLRRKLSIRESVLVAEQEDEAFLRRYRQKRMEEMRRRLSFGPRFGSCQGLESGEEFLAAIECEARTNTLVLVHVFEDEVSGCAALNSCLECLAMMYPLAKFCRIRAADTGASERFPAEVLPAILVYRAGELIANFVRLSSLLGTQCLAQEAEAFLNAYSLLPEKETAGPDEDEEEREGMSRGHAQGEEGEEGGGGGPGPDGRRAGR</sequence>
<dbReference type="InterPro" id="IPR001200">
    <property type="entry name" value="Phosducin"/>
</dbReference>
<evidence type="ECO:0000256" key="6">
    <source>
        <dbReference type="ARBA" id="ARBA00022490"/>
    </source>
</evidence>
<evidence type="ECO:0000259" key="15">
    <source>
        <dbReference type="Pfam" id="PF02114"/>
    </source>
</evidence>
<keyword evidence="6" id="KW-0963">Cytoplasm</keyword>
<dbReference type="AlphaFoldDB" id="A0AAJ7WY83"/>
<dbReference type="CDD" id="cd02987">
    <property type="entry name" value="Phd_like_Phd"/>
    <property type="match status" value="1"/>
</dbReference>
<dbReference type="InterPro" id="IPR024253">
    <property type="entry name" value="Phosducin_thioredoxin-like_dom"/>
</dbReference>
<evidence type="ECO:0000256" key="10">
    <source>
        <dbReference type="ARBA" id="ARBA00023242"/>
    </source>
</evidence>
<evidence type="ECO:0000256" key="3">
    <source>
        <dbReference type="ARBA" id="ARBA00004504"/>
    </source>
</evidence>
<evidence type="ECO:0000256" key="12">
    <source>
        <dbReference type="ARBA" id="ARBA00023305"/>
    </source>
</evidence>
<feature type="region of interest" description="Disordered" evidence="14">
    <location>
        <begin position="274"/>
        <end position="318"/>
    </location>
</feature>
<evidence type="ECO:0000256" key="7">
    <source>
        <dbReference type="ARBA" id="ARBA00022553"/>
    </source>
</evidence>
<evidence type="ECO:0000256" key="1">
    <source>
        <dbReference type="ARBA" id="ARBA00004123"/>
    </source>
</evidence>
<dbReference type="InterPro" id="IPR051499">
    <property type="entry name" value="Phosducin-like_reg"/>
</dbReference>
<dbReference type="GO" id="GO:0001750">
    <property type="term" value="C:photoreceptor outer segment"/>
    <property type="evidence" value="ECO:0007669"/>
    <property type="project" value="UniProtKB-SubCell"/>
</dbReference>
<evidence type="ECO:0000313" key="16">
    <source>
        <dbReference type="Proteomes" id="UP001318040"/>
    </source>
</evidence>
<keyword evidence="10" id="KW-0539">Nucleus</keyword>
<accession>A0AAJ7WY83</accession>
<protein>
    <recommendedName>
        <fullName evidence="13">Phosducin</fullName>
    </recommendedName>
</protein>
<keyword evidence="11" id="KW-0966">Cell projection</keyword>
<evidence type="ECO:0000256" key="14">
    <source>
        <dbReference type="SAM" id="MobiDB-lite"/>
    </source>
</evidence>
<dbReference type="GO" id="GO:0001917">
    <property type="term" value="C:photoreceptor inner segment"/>
    <property type="evidence" value="ECO:0007669"/>
    <property type="project" value="UniProtKB-SubCell"/>
</dbReference>
<evidence type="ECO:0000313" key="18">
    <source>
        <dbReference type="RefSeq" id="XP_032814463.1"/>
    </source>
</evidence>
<dbReference type="InterPro" id="IPR036249">
    <property type="entry name" value="Thioredoxin-like_sf"/>
</dbReference>
<comment type="subcellular location">
    <subcellularLocation>
        <location evidence="3">Cell projection</location>
        <location evidence="3">Cilium</location>
        <location evidence="3">Photoreceptor outer segment</location>
    </subcellularLocation>
    <subcellularLocation>
        <location evidence="4">Cytoplasm</location>
        <location evidence="4">Cytosol</location>
    </subcellularLocation>
    <subcellularLocation>
        <location evidence="1">Nucleus</location>
    </subcellularLocation>
    <subcellularLocation>
        <location evidence="2">Photoreceptor inner segment</location>
    </subcellularLocation>
</comment>
<evidence type="ECO:0000256" key="9">
    <source>
        <dbReference type="ARBA" id="ARBA00023069"/>
    </source>
</evidence>
<keyword evidence="7" id="KW-0597">Phosphoprotein</keyword>
<evidence type="ECO:0000256" key="13">
    <source>
        <dbReference type="ARBA" id="ARBA00040013"/>
    </source>
</evidence>
<dbReference type="GO" id="GO:0007601">
    <property type="term" value="P:visual perception"/>
    <property type="evidence" value="ECO:0007669"/>
    <property type="project" value="UniProtKB-KW"/>
</dbReference>
<dbReference type="GO" id="GO:0005634">
    <property type="term" value="C:nucleus"/>
    <property type="evidence" value="ECO:0007669"/>
    <property type="project" value="UniProtKB-SubCell"/>
</dbReference>
<dbReference type="InterPro" id="IPR023196">
    <property type="entry name" value="Phosducin_N_dom_sf"/>
</dbReference>